<dbReference type="PANTHER" id="PTHR43464">
    <property type="entry name" value="METHYLTRANSFERASE"/>
    <property type="match status" value="1"/>
</dbReference>
<feature type="domain" description="Methyltransferase type 11" evidence="1">
    <location>
        <begin position="97"/>
        <end position="192"/>
    </location>
</feature>
<dbReference type="Gene3D" id="3.40.50.150">
    <property type="entry name" value="Vaccinia Virus protein VP39"/>
    <property type="match status" value="1"/>
</dbReference>
<name>A0ABX2THI3_9PROT</name>
<evidence type="ECO:0000259" key="1">
    <source>
        <dbReference type="Pfam" id="PF08241"/>
    </source>
</evidence>
<evidence type="ECO:0000313" key="3">
    <source>
        <dbReference type="Proteomes" id="UP000584642"/>
    </source>
</evidence>
<sequence>MAVHRPASPAFSPLCGRAATPYSARPVPSRRLTRWKSGPVADFHFVEDYVRLVASLKERLPIDEAMSRAVGGGYERFGGIEADILDHYGLREGDGVLDFGCGSGRLAHALGKRRPIAYLGIDIVQDLLDYAATKAPAHYRFRLNRALTLPVIDEAADWCCAFSVFTHLLHAESYLYLQELARIARPGGRILFSFLEFGCAGHWAVFAETVEGQRRSTLPHLNMFIERPVIRLWAEKLGLEVVEIVDADEPRWNGHALGQSLAVLRRPSPPPPG</sequence>
<proteinExistence type="predicted"/>
<dbReference type="CDD" id="cd02440">
    <property type="entry name" value="AdoMet_MTases"/>
    <property type="match status" value="1"/>
</dbReference>
<dbReference type="PANTHER" id="PTHR43464:SF23">
    <property type="entry name" value="JUVENILE HORMONE ACID O-METHYLTRANSFERASE"/>
    <property type="match status" value="1"/>
</dbReference>
<dbReference type="GO" id="GO:0032259">
    <property type="term" value="P:methylation"/>
    <property type="evidence" value="ECO:0007669"/>
    <property type="project" value="UniProtKB-KW"/>
</dbReference>
<keyword evidence="2" id="KW-0489">Methyltransferase</keyword>
<dbReference type="SUPFAM" id="SSF53335">
    <property type="entry name" value="S-adenosyl-L-methionine-dependent methyltransferases"/>
    <property type="match status" value="1"/>
</dbReference>
<gene>
    <name evidence="2" type="ORF">HND93_23195</name>
</gene>
<accession>A0ABX2THI3</accession>
<dbReference type="EMBL" id="JABFDB010000019">
    <property type="protein sequence ID" value="NYZ22627.1"/>
    <property type="molecule type" value="Genomic_DNA"/>
</dbReference>
<dbReference type="InterPro" id="IPR029063">
    <property type="entry name" value="SAM-dependent_MTases_sf"/>
</dbReference>
<evidence type="ECO:0000313" key="2">
    <source>
        <dbReference type="EMBL" id="NYZ22627.1"/>
    </source>
</evidence>
<keyword evidence="3" id="KW-1185">Reference proteome</keyword>
<dbReference type="Proteomes" id="UP000584642">
    <property type="component" value="Unassembled WGS sequence"/>
</dbReference>
<keyword evidence="2" id="KW-0808">Transferase</keyword>
<dbReference type="InterPro" id="IPR013216">
    <property type="entry name" value="Methyltransf_11"/>
</dbReference>
<dbReference type="GO" id="GO:0008168">
    <property type="term" value="F:methyltransferase activity"/>
    <property type="evidence" value="ECO:0007669"/>
    <property type="project" value="UniProtKB-KW"/>
</dbReference>
<dbReference type="Pfam" id="PF08241">
    <property type="entry name" value="Methyltransf_11"/>
    <property type="match status" value="1"/>
</dbReference>
<comment type="caution">
    <text evidence="2">The sequence shown here is derived from an EMBL/GenBank/DDBJ whole genome shotgun (WGS) entry which is preliminary data.</text>
</comment>
<reference evidence="2 3" key="1">
    <citation type="submission" date="2020-05" db="EMBL/GenBank/DDBJ databases">
        <title>Azospirillum oleiclasticum sp. nov, a nitrogen-fixing and heavy crude oil-emulsifying bacterium isolated from the crude oil of Yumen Oilfield.</title>
        <authorList>
            <person name="Wu D."/>
            <person name="Cai M."/>
            <person name="Zhang X."/>
        </authorList>
    </citation>
    <scope>NUCLEOTIDE SEQUENCE [LARGE SCALE GENOMIC DNA]</scope>
    <source>
        <strain evidence="2 3">ROY-1-1-2</strain>
    </source>
</reference>
<protein>
    <submittedName>
        <fullName evidence="2">Class I SAM-dependent methyltransferase</fullName>
    </submittedName>
</protein>
<organism evidence="2 3">
    <name type="scientific">Azospirillum oleiclasticum</name>
    <dbReference type="NCBI Taxonomy" id="2735135"/>
    <lineage>
        <taxon>Bacteria</taxon>
        <taxon>Pseudomonadati</taxon>
        <taxon>Pseudomonadota</taxon>
        <taxon>Alphaproteobacteria</taxon>
        <taxon>Rhodospirillales</taxon>
        <taxon>Azospirillaceae</taxon>
        <taxon>Azospirillum</taxon>
    </lineage>
</organism>